<keyword evidence="1" id="KW-0812">Transmembrane</keyword>
<feature type="transmembrane region" description="Helical" evidence="1">
    <location>
        <begin position="41"/>
        <end position="66"/>
    </location>
</feature>
<dbReference type="Proteomes" id="UP000292346">
    <property type="component" value="Unassembled WGS sequence"/>
</dbReference>
<dbReference type="AlphaFoldDB" id="A0A4R0HBS2"/>
<evidence type="ECO:0000259" key="2">
    <source>
        <dbReference type="Pfam" id="PF03793"/>
    </source>
</evidence>
<name>A0A4R0HBS2_9ACTN</name>
<keyword evidence="1" id="KW-1133">Transmembrane helix</keyword>
<dbReference type="RefSeq" id="WP_131340015.1">
    <property type="nucleotide sequence ID" value="NZ_SJJZ01000002.1"/>
</dbReference>
<sequence>MIESKLTELLERAGNRTNVGPPPIEAIRAGVARRRRRRAGALSAVGVAAAVVAVGGTLLLAGGPIFTNPAPPAASTPPANAATRLVGIGHAAIAVPEQWGTNQLGCGTPQKDTVIIDAGPQNLCLVDRPKGVESVLVRSGKPIGFRADETFQLDGVRAERQRTTCTGDSPLTVCSGTVFIPSLDVAFQAESSTNAGEVHGILARIMIVSDTIGVPEPLFSESNPAARFSQQYADRLTALGLKPNIQTRKSPGSIPGNILAVSPSPGTMLTSGATVTVTVVTQP</sequence>
<comment type="caution">
    <text evidence="3">The sequence shown here is derived from an EMBL/GenBank/DDBJ whole genome shotgun (WGS) entry which is preliminary data.</text>
</comment>
<organism evidence="3 4">
    <name type="scientific">Kribbella soli</name>
    <dbReference type="NCBI Taxonomy" id="1124743"/>
    <lineage>
        <taxon>Bacteria</taxon>
        <taxon>Bacillati</taxon>
        <taxon>Actinomycetota</taxon>
        <taxon>Actinomycetes</taxon>
        <taxon>Propionibacteriales</taxon>
        <taxon>Kribbellaceae</taxon>
        <taxon>Kribbella</taxon>
    </lineage>
</organism>
<evidence type="ECO:0000313" key="4">
    <source>
        <dbReference type="Proteomes" id="UP000292346"/>
    </source>
</evidence>
<feature type="domain" description="PASTA" evidence="2">
    <location>
        <begin position="231"/>
        <end position="280"/>
    </location>
</feature>
<keyword evidence="1" id="KW-0472">Membrane</keyword>
<dbReference type="Pfam" id="PF03793">
    <property type="entry name" value="PASTA"/>
    <property type="match status" value="1"/>
</dbReference>
<protein>
    <submittedName>
        <fullName evidence="3">PASTA domain-containing protein</fullName>
    </submittedName>
</protein>
<dbReference type="OrthoDB" id="3820281at2"/>
<gene>
    <name evidence="3" type="ORF">E0H45_21830</name>
</gene>
<reference evidence="3 4" key="1">
    <citation type="submission" date="2019-02" db="EMBL/GenBank/DDBJ databases">
        <title>Kribbella capetownensis sp. nov. and Kribbella speibonae sp. nov., isolated from soil.</title>
        <authorList>
            <person name="Curtis S.M."/>
            <person name="Norton I."/>
            <person name="Everest G.J."/>
            <person name="Meyers P.R."/>
        </authorList>
    </citation>
    <scope>NUCLEOTIDE SEQUENCE [LARGE SCALE GENOMIC DNA]</scope>
    <source>
        <strain evidence="3 4">KCTC 29219</strain>
    </source>
</reference>
<keyword evidence="4" id="KW-1185">Reference proteome</keyword>
<dbReference type="Gene3D" id="3.30.10.20">
    <property type="match status" value="1"/>
</dbReference>
<dbReference type="InterPro" id="IPR005543">
    <property type="entry name" value="PASTA_dom"/>
</dbReference>
<evidence type="ECO:0000313" key="3">
    <source>
        <dbReference type="EMBL" id="TCC08515.1"/>
    </source>
</evidence>
<accession>A0A4R0HBS2</accession>
<proteinExistence type="predicted"/>
<dbReference type="EMBL" id="SJJZ01000002">
    <property type="protein sequence ID" value="TCC08515.1"/>
    <property type="molecule type" value="Genomic_DNA"/>
</dbReference>
<evidence type="ECO:0000256" key="1">
    <source>
        <dbReference type="SAM" id="Phobius"/>
    </source>
</evidence>